<dbReference type="CDD" id="cd02022">
    <property type="entry name" value="DPCK"/>
    <property type="match status" value="1"/>
</dbReference>
<evidence type="ECO:0000256" key="6">
    <source>
        <dbReference type="NCBIfam" id="TIGR00152"/>
    </source>
</evidence>
<evidence type="ECO:0000256" key="2">
    <source>
        <dbReference type="ARBA" id="ARBA00022741"/>
    </source>
</evidence>
<gene>
    <name evidence="5" type="primary">coaE</name>
    <name evidence="7" type="ORF">SAMN06297468_1247</name>
</gene>
<dbReference type="GO" id="GO:0004140">
    <property type="term" value="F:dephospho-CoA kinase activity"/>
    <property type="evidence" value="ECO:0007669"/>
    <property type="project" value="UniProtKB-UniRule"/>
</dbReference>
<dbReference type="InterPro" id="IPR001977">
    <property type="entry name" value="Depp_CoAkinase"/>
</dbReference>
<dbReference type="PANTHER" id="PTHR10695:SF46">
    <property type="entry name" value="BIFUNCTIONAL COENZYME A SYNTHASE-RELATED"/>
    <property type="match status" value="1"/>
</dbReference>
<evidence type="ECO:0000313" key="7">
    <source>
        <dbReference type="EMBL" id="SMQ68985.1"/>
    </source>
</evidence>
<keyword evidence="4 5" id="KW-0173">Coenzyme A biosynthesis</keyword>
<dbReference type="GO" id="GO:0005737">
    <property type="term" value="C:cytoplasm"/>
    <property type="evidence" value="ECO:0007669"/>
    <property type="project" value="UniProtKB-SubCell"/>
</dbReference>
<reference evidence="8" key="1">
    <citation type="submission" date="2017-04" db="EMBL/GenBank/DDBJ databases">
        <authorList>
            <person name="Varghese N."/>
            <person name="Submissions S."/>
        </authorList>
    </citation>
    <scope>NUCLEOTIDE SEQUENCE [LARGE SCALE GENOMIC DNA]</scope>
</reference>
<dbReference type="GO" id="GO:0005524">
    <property type="term" value="F:ATP binding"/>
    <property type="evidence" value="ECO:0007669"/>
    <property type="project" value="UniProtKB-UniRule"/>
</dbReference>
<dbReference type="UniPathway" id="UPA00241">
    <property type="reaction ID" value="UER00356"/>
</dbReference>
<keyword evidence="8" id="KW-1185">Reference proteome</keyword>
<evidence type="ECO:0000256" key="5">
    <source>
        <dbReference type="HAMAP-Rule" id="MF_00376"/>
    </source>
</evidence>
<comment type="catalytic activity">
    <reaction evidence="5">
        <text>3'-dephospho-CoA + ATP = ADP + CoA + H(+)</text>
        <dbReference type="Rhea" id="RHEA:18245"/>
        <dbReference type="ChEBI" id="CHEBI:15378"/>
        <dbReference type="ChEBI" id="CHEBI:30616"/>
        <dbReference type="ChEBI" id="CHEBI:57287"/>
        <dbReference type="ChEBI" id="CHEBI:57328"/>
        <dbReference type="ChEBI" id="CHEBI:456216"/>
        <dbReference type="EC" id="2.7.1.24"/>
    </reaction>
</comment>
<dbReference type="Gene3D" id="3.40.50.300">
    <property type="entry name" value="P-loop containing nucleotide triphosphate hydrolases"/>
    <property type="match status" value="1"/>
</dbReference>
<evidence type="ECO:0000313" key="8">
    <source>
        <dbReference type="Proteomes" id="UP000194420"/>
    </source>
</evidence>
<comment type="pathway">
    <text evidence="5">Cofactor biosynthesis; coenzyme A biosynthesis; CoA from (R)-pantothenate: step 5/5.</text>
</comment>
<protein>
    <recommendedName>
        <fullName evidence="5 6">Dephospho-CoA kinase</fullName>
        <ecNumber evidence="5 6">2.7.1.24</ecNumber>
    </recommendedName>
    <alternativeName>
        <fullName evidence="5">Dephosphocoenzyme A kinase</fullName>
    </alternativeName>
</protein>
<dbReference type="SUPFAM" id="SSF52540">
    <property type="entry name" value="P-loop containing nucleoside triphosphate hydrolases"/>
    <property type="match status" value="1"/>
</dbReference>
<keyword evidence="5" id="KW-0963">Cytoplasm</keyword>
<sequence length="201" mass="21502">MSHPLIIGLTGSIGMGKSTVAEMFERSGVPVFDADAEVRKMQGPGGELVPAIEEAFPGSTGPEGVKRDELGAQVFGDKDALARLEAIVHPAVGRKRELFLLEHAGAPMIVFDIPLLFEGGGDKRVDSVVVVSAPPEVQRKRVLAREGMTPEKFAHILSIQVPDAEKRARADYVIDTGQSLAGTEADVIALIAQLKDRNRAK</sequence>
<dbReference type="AlphaFoldDB" id="A0A1Y6F2C6"/>
<accession>A0A1Y6F2C6</accession>
<dbReference type="GO" id="GO:0015937">
    <property type="term" value="P:coenzyme A biosynthetic process"/>
    <property type="evidence" value="ECO:0007669"/>
    <property type="project" value="UniProtKB-UniRule"/>
</dbReference>
<dbReference type="OrthoDB" id="9812943at2"/>
<comment type="similarity">
    <text evidence="1 5">Belongs to the CoaE family.</text>
</comment>
<comment type="function">
    <text evidence="5">Catalyzes the phosphorylation of the 3'-hydroxyl group of dephosphocoenzyme A to form coenzyme A.</text>
</comment>
<feature type="binding site" evidence="5">
    <location>
        <begin position="14"/>
        <end position="19"/>
    </location>
    <ligand>
        <name>ATP</name>
        <dbReference type="ChEBI" id="CHEBI:30616"/>
    </ligand>
</feature>
<keyword evidence="2 5" id="KW-0547">Nucleotide-binding</keyword>
<organism evidence="7 8">
    <name type="scientific">Altererythrobacter xiamenensis</name>
    <dbReference type="NCBI Taxonomy" id="1316679"/>
    <lineage>
        <taxon>Bacteria</taxon>
        <taxon>Pseudomonadati</taxon>
        <taxon>Pseudomonadota</taxon>
        <taxon>Alphaproteobacteria</taxon>
        <taxon>Sphingomonadales</taxon>
        <taxon>Erythrobacteraceae</taxon>
        <taxon>Altererythrobacter</taxon>
    </lineage>
</organism>
<evidence type="ECO:0000256" key="4">
    <source>
        <dbReference type="ARBA" id="ARBA00022993"/>
    </source>
</evidence>
<dbReference type="Pfam" id="PF01121">
    <property type="entry name" value="CoaE"/>
    <property type="match status" value="1"/>
</dbReference>
<keyword evidence="5" id="KW-0808">Transferase</keyword>
<evidence type="ECO:0000256" key="3">
    <source>
        <dbReference type="ARBA" id="ARBA00022840"/>
    </source>
</evidence>
<evidence type="ECO:0000256" key="1">
    <source>
        <dbReference type="ARBA" id="ARBA00009018"/>
    </source>
</evidence>
<dbReference type="InterPro" id="IPR027417">
    <property type="entry name" value="P-loop_NTPase"/>
</dbReference>
<dbReference type="EC" id="2.7.1.24" evidence="5 6"/>
<proteinExistence type="inferred from homology"/>
<comment type="subcellular location">
    <subcellularLocation>
        <location evidence="5">Cytoplasm</location>
    </subcellularLocation>
</comment>
<dbReference type="Proteomes" id="UP000194420">
    <property type="component" value="Unassembled WGS sequence"/>
</dbReference>
<keyword evidence="5 7" id="KW-0418">Kinase</keyword>
<dbReference type="EMBL" id="FXWG01000002">
    <property type="protein sequence ID" value="SMQ68985.1"/>
    <property type="molecule type" value="Genomic_DNA"/>
</dbReference>
<keyword evidence="3 5" id="KW-0067">ATP-binding</keyword>
<dbReference type="HAMAP" id="MF_00376">
    <property type="entry name" value="Dephospho_CoA_kinase"/>
    <property type="match status" value="1"/>
</dbReference>
<dbReference type="RefSeq" id="WP_086437193.1">
    <property type="nucleotide sequence ID" value="NZ_FXWG01000002.1"/>
</dbReference>
<dbReference type="PANTHER" id="PTHR10695">
    <property type="entry name" value="DEPHOSPHO-COA KINASE-RELATED"/>
    <property type="match status" value="1"/>
</dbReference>
<name>A0A1Y6F2C6_9SPHN</name>
<dbReference type="NCBIfam" id="TIGR00152">
    <property type="entry name" value="dephospho-CoA kinase"/>
    <property type="match status" value="1"/>
</dbReference>
<dbReference type="PROSITE" id="PS51219">
    <property type="entry name" value="DPCK"/>
    <property type="match status" value="1"/>
</dbReference>